<dbReference type="Proteomes" id="UP000323380">
    <property type="component" value="Unassembled WGS sequence"/>
</dbReference>
<sequence>MPSTLTRKTALLGSALALASAGALAPAGAAPASADAPAASAVRGKCGGNVPANPVRWSYGKGSCALLGRPGAWHGFRWTATDGYAALQIMTYNTRGQAYWVKCGSGGGVCQVPIGNHAFTPRFRGWDALRFAHIWISY</sequence>
<reference evidence="2 3" key="1">
    <citation type="submission" date="2019-08" db="EMBL/GenBank/DDBJ databases">
        <title>Actinomadura sp. nov. CYP1-5 isolated from mountain soil.</title>
        <authorList>
            <person name="Songsumanus A."/>
            <person name="Kuncharoen N."/>
            <person name="Kudo T."/>
            <person name="Yuki M."/>
            <person name="Igarashi Y."/>
            <person name="Tanasupawat S."/>
        </authorList>
    </citation>
    <scope>NUCLEOTIDE SEQUENCE [LARGE SCALE GENOMIC DNA]</scope>
    <source>
        <strain evidence="2 3">JCM 14158</strain>
    </source>
</reference>
<evidence type="ECO:0008006" key="4">
    <source>
        <dbReference type="Google" id="ProtNLM"/>
    </source>
</evidence>
<protein>
    <recommendedName>
        <fullName evidence="4">Peptidase inhibitor family I36 protein</fullName>
    </recommendedName>
</protein>
<proteinExistence type="predicted"/>
<comment type="caution">
    <text evidence="2">The sequence shown here is derived from an EMBL/GenBank/DDBJ whole genome shotgun (WGS) entry which is preliminary data.</text>
</comment>
<dbReference type="AlphaFoldDB" id="A0A5D0NPP2"/>
<dbReference type="RefSeq" id="WP_148344294.1">
    <property type="nucleotide sequence ID" value="NZ_VSFG01000002.1"/>
</dbReference>
<evidence type="ECO:0000313" key="3">
    <source>
        <dbReference type="Proteomes" id="UP000323380"/>
    </source>
</evidence>
<accession>A0A5D0NPP2</accession>
<dbReference type="EMBL" id="VSFG01000002">
    <property type="protein sequence ID" value="TYB46269.1"/>
    <property type="molecule type" value="Genomic_DNA"/>
</dbReference>
<name>A0A5D0NPP2_9ACTN</name>
<keyword evidence="1" id="KW-0732">Signal</keyword>
<dbReference type="PROSITE" id="PS51318">
    <property type="entry name" value="TAT"/>
    <property type="match status" value="1"/>
</dbReference>
<keyword evidence="3" id="KW-1185">Reference proteome</keyword>
<feature type="chain" id="PRO_5023007502" description="Peptidase inhibitor family I36 protein" evidence="1">
    <location>
        <begin position="30"/>
        <end position="138"/>
    </location>
</feature>
<feature type="signal peptide" evidence="1">
    <location>
        <begin position="1"/>
        <end position="29"/>
    </location>
</feature>
<gene>
    <name evidence="2" type="ORF">FXF69_13410</name>
</gene>
<dbReference type="InterPro" id="IPR006311">
    <property type="entry name" value="TAT_signal"/>
</dbReference>
<evidence type="ECO:0000313" key="2">
    <source>
        <dbReference type="EMBL" id="TYB46269.1"/>
    </source>
</evidence>
<evidence type="ECO:0000256" key="1">
    <source>
        <dbReference type="SAM" id="SignalP"/>
    </source>
</evidence>
<organism evidence="2 3">
    <name type="scientific">Actinomadura chibensis</name>
    <dbReference type="NCBI Taxonomy" id="392828"/>
    <lineage>
        <taxon>Bacteria</taxon>
        <taxon>Bacillati</taxon>
        <taxon>Actinomycetota</taxon>
        <taxon>Actinomycetes</taxon>
        <taxon>Streptosporangiales</taxon>
        <taxon>Thermomonosporaceae</taxon>
        <taxon>Actinomadura</taxon>
    </lineage>
</organism>